<gene>
    <name evidence="1" type="ORF">WN944_008804</name>
</gene>
<proteinExistence type="predicted"/>
<organism evidence="1 2">
    <name type="scientific">Citrus x changshan-huyou</name>
    <dbReference type="NCBI Taxonomy" id="2935761"/>
    <lineage>
        <taxon>Eukaryota</taxon>
        <taxon>Viridiplantae</taxon>
        <taxon>Streptophyta</taxon>
        <taxon>Embryophyta</taxon>
        <taxon>Tracheophyta</taxon>
        <taxon>Spermatophyta</taxon>
        <taxon>Magnoliopsida</taxon>
        <taxon>eudicotyledons</taxon>
        <taxon>Gunneridae</taxon>
        <taxon>Pentapetalae</taxon>
        <taxon>rosids</taxon>
        <taxon>malvids</taxon>
        <taxon>Sapindales</taxon>
        <taxon>Rutaceae</taxon>
        <taxon>Aurantioideae</taxon>
        <taxon>Citrus</taxon>
    </lineage>
</organism>
<keyword evidence="2" id="KW-1185">Reference proteome</keyword>
<reference evidence="1 2" key="1">
    <citation type="submission" date="2024-05" db="EMBL/GenBank/DDBJ databases">
        <title>Haplotype-resolved chromosome-level genome assembly of Huyou (Citrus changshanensis).</title>
        <authorList>
            <person name="Miao C."/>
            <person name="Chen W."/>
            <person name="Wu Y."/>
            <person name="Wang L."/>
            <person name="Zhao S."/>
            <person name="Grierson D."/>
            <person name="Xu C."/>
            <person name="Chen K."/>
        </authorList>
    </citation>
    <scope>NUCLEOTIDE SEQUENCE [LARGE SCALE GENOMIC DNA]</scope>
    <source>
        <strain evidence="1">01-14</strain>
        <tissue evidence="1">Leaf</tissue>
    </source>
</reference>
<sequence length="319" mass="35828">MCKPKSFGGIGFKRIHDFNIAMLGKQCWKLMTNPHSLVARILKAKYYHRSSFVDASIGFNPSYTWRSIIAAKNVVVHGSRIQIGNGQQVQLSKDPWLPDVDNGFITSELDESLATATVDCLMVPGQRCWDHDLIADVFNTRDAALILQVPLSVRQHKDCWYWLADSKGQFTVRSCYNLLHFRTNVPSSKVLEALMGTGGSRSTNIAAHNVARVGGFMSGPGEWRNVPPPWKSDIYNRFNYSKGCAWRFKASSHCTMSKLRLAIGGISGSADQELCHYLTTYLLILEVPGEKIESYVSKCKLYVFQGTVFPFDLVDEFLN</sequence>
<dbReference type="Proteomes" id="UP001428341">
    <property type="component" value="Unassembled WGS sequence"/>
</dbReference>
<evidence type="ECO:0000313" key="2">
    <source>
        <dbReference type="Proteomes" id="UP001428341"/>
    </source>
</evidence>
<protein>
    <submittedName>
        <fullName evidence="1">Uncharacterized protein</fullName>
    </submittedName>
</protein>
<comment type="caution">
    <text evidence="1">The sequence shown here is derived from an EMBL/GenBank/DDBJ whole genome shotgun (WGS) entry which is preliminary data.</text>
</comment>
<dbReference type="AlphaFoldDB" id="A0AAP0QRJ2"/>
<dbReference type="EMBL" id="JBCGBO010000003">
    <property type="protein sequence ID" value="KAK9216793.1"/>
    <property type="molecule type" value="Genomic_DNA"/>
</dbReference>
<evidence type="ECO:0000313" key="1">
    <source>
        <dbReference type="EMBL" id="KAK9216793.1"/>
    </source>
</evidence>
<accession>A0AAP0QRJ2</accession>
<name>A0AAP0QRJ2_9ROSI</name>